<reference evidence="2 3" key="1">
    <citation type="submission" date="2019-09" db="EMBL/GenBank/DDBJ databases">
        <title>Whole genome sequences of isolates from the Mars Exploration Rovers.</title>
        <authorList>
            <person name="Seuylemezian A."/>
            <person name="Vaishampayan P."/>
        </authorList>
    </citation>
    <scope>NUCLEOTIDE SEQUENCE [LARGE SCALE GENOMIC DNA]</scope>
    <source>
        <strain evidence="2 3">MER_TA_151</strain>
    </source>
</reference>
<dbReference type="OrthoDB" id="2702981at2"/>
<evidence type="ECO:0000313" key="3">
    <source>
        <dbReference type="Proteomes" id="UP000326671"/>
    </source>
</evidence>
<accession>A0A5J5H4L0</accession>
<dbReference type="Gene3D" id="1.10.260.40">
    <property type="entry name" value="lambda repressor-like DNA-binding domains"/>
    <property type="match status" value="1"/>
</dbReference>
<evidence type="ECO:0000259" key="1">
    <source>
        <dbReference type="Pfam" id="PF13443"/>
    </source>
</evidence>
<dbReference type="CDD" id="cd00093">
    <property type="entry name" value="HTH_XRE"/>
    <property type="match status" value="1"/>
</dbReference>
<sequence>MITDQDSRIPVTIYLKPSTVEQLKQISHYLAVREQQEVPLERIIRAAIADYIDMMAPLSDTDTTALKSLLFEPNNEKPYAIKNRFKEIMKQKGIKAVQIHRDTGISESNLSQLLNNKNLNMTLDSFLRIWLALDCPPIADCLYRENL</sequence>
<dbReference type="RefSeq" id="WP_150442365.1">
    <property type="nucleotide sequence ID" value="NZ_VYKL01000044.1"/>
</dbReference>
<comment type="caution">
    <text evidence="2">The sequence shown here is derived from an EMBL/GenBank/DDBJ whole genome shotgun (WGS) entry which is preliminary data.</text>
</comment>
<name>A0A5J5H4L0_9BACI</name>
<gene>
    <name evidence="2" type="ORF">F4V44_23080</name>
</gene>
<proteinExistence type="predicted"/>
<dbReference type="AlphaFoldDB" id="A0A5J5H4L0"/>
<keyword evidence="3" id="KW-1185">Reference proteome</keyword>
<dbReference type="Pfam" id="PF13443">
    <property type="entry name" value="HTH_26"/>
    <property type="match status" value="1"/>
</dbReference>
<dbReference type="EMBL" id="VYKL01000044">
    <property type="protein sequence ID" value="KAA9014888.1"/>
    <property type="molecule type" value="Genomic_DNA"/>
</dbReference>
<dbReference type="SUPFAM" id="SSF47413">
    <property type="entry name" value="lambda repressor-like DNA-binding domains"/>
    <property type="match status" value="1"/>
</dbReference>
<evidence type="ECO:0000313" key="2">
    <source>
        <dbReference type="EMBL" id="KAA9014888.1"/>
    </source>
</evidence>
<organism evidence="2 3">
    <name type="scientific">Niallia endozanthoxylica</name>
    <dbReference type="NCBI Taxonomy" id="2036016"/>
    <lineage>
        <taxon>Bacteria</taxon>
        <taxon>Bacillati</taxon>
        <taxon>Bacillota</taxon>
        <taxon>Bacilli</taxon>
        <taxon>Bacillales</taxon>
        <taxon>Bacillaceae</taxon>
        <taxon>Niallia</taxon>
    </lineage>
</organism>
<dbReference type="Proteomes" id="UP000326671">
    <property type="component" value="Unassembled WGS sequence"/>
</dbReference>
<feature type="domain" description="HTH cro/C1-type" evidence="1">
    <location>
        <begin position="85"/>
        <end position="137"/>
    </location>
</feature>
<protein>
    <submittedName>
        <fullName evidence="2">Helix-turn-helix transcriptional regulator</fullName>
    </submittedName>
</protein>
<dbReference type="InterPro" id="IPR010982">
    <property type="entry name" value="Lambda_DNA-bd_dom_sf"/>
</dbReference>
<dbReference type="InterPro" id="IPR001387">
    <property type="entry name" value="Cro/C1-type_HTH"/>
</dbReference>
<dbReference type="GO" id="GO:0003677">
    <property type="term" value="F:DNA binding"/>
    <property type="evidence" value="ECO:0007669"/>
    <property type="project" value="InterPro"/>
</dbReference>